<comment type="caution">
    <text evidence="1">The sequence shown here is derived from an EMBL/GenBank/DDBJ whole genome shotgun (WGS) entry which is preliminary data.</text>
</comment>
<reference evidence="1 2" key="1">
    <citation type="submission" date="2021-04" db="EMBL/GenBank/DDBJ databases">
        <title>The genome sequence of type strain Ideonella paludis KCTC 32238.</title>
        <authorList>
            <person name="Liu Y."/>
        </authorList>
    </citation>
    <scope>NUCLEOTIDE SEQUENCE [LARGE SCALE GENOMIC DNA]</scope>
    <source>
        <strain evidence="1 2">KCTC 32238</strain>
    </source>
</reference>
<protein>
    <submittedName>
        <fullName evidence="1">Uncharacterized protein</fullName>
    </submittedName>
</protein>
<accession>A0ABS5DT46</accession>
<sequence>MPLTIDYRLVGSGWAECTVTSGEATCEISASYLSDALGNLVLAATAILAGAHSISVGFDEEPGEYRWVLEWSGSNQVKLRVLEFQELWSNRPDAEGQLLFQTEVHPLVFGEAVSSAAGRVFHKFGAAGYKKDWVQHEFPTRQLELLDQYIDSWRRNGG</sequence>
<evidence type="ECO:0000313" key="2">
    <source>
        <dbReference type="Proteomes" id="UP000672097"/>
    </source>
</evidence>
<dbReference type="RefSeq" id="WP_210806032.1">
    <property type="nucleotide sequence ID" value="NZ_JAGQDG010000001.1"/>
</dbReference>
<evidence type="ECO:0000313" key="1">
    <source>
        <dbReference type="EMBL" id="MBQ0934308.1"/>
    </source>
</evidence>
<dbReference type="EMBL" id="JAGQDG010000001">
    <property type="protein sequence ID" value="MBQ0934308.1"/>
    <property type="molecule type" value="Genomic_DNA"/>
</dbReference>
<proteinExistence type="predicted"/>
<organism evidence="1 2">
    <name type="scientific">Ideonella paludis</name>
    <dbReference type="NCBI Taxonomy" id="1233411"/>
    <lineage>
        <taxon>Bacteria</taxon>
        <taxon>Pseudomonadati</taxon>
        <taxon>Pseudomonadota</taxon>
        <taxon>Betaproteobacteria</taxon>
        <taxon>Burkholderiales</taxon>
        <taxon>Sphaerotilaceae</taxon>
        <taxon>Ideonella</taxon>
    </lineage>
</organism>
<gene>
    <name evidence="1" type="ORF">KAK11_03130</name>
</gene>
<keyword evidence="2" id="KW-1185">Reference proteome</keyword>
<name>A0ABS5DT46_9BURK</name>
<dbReference type="Proteomes" id="UP000672097">
    <property type="component" value="Unassembled WGS sequence"/>
</dbReference>